<name>A0ABR3YI36_9PEZI</name>
<evidence type="ECO:0000256" key="3">
    <source>
        <dbReference type="ARBA" id="ARBA00022630"/>
    </source>
</evidence>
<feature type="region of interest" description="Disordered" evidence="6">
    <location>
        <begin position="1"/>
        <end position="68"/>
    </location>
</feature>
<evidence type="ECO:0000313" key="9">
    <source>
        <dbReference type="Proteomes" id="UP001583186"/>
    </source>
</evidence>
<accession>A0ABR3YI36</accession>
<evidence type="ECO:0000313" key="8">
    <source>
        <dbReference type="EMBL" id="KAL1887804.1"/>
    </source>
</evidence>
<dbReference type="PROSITE" id="PS51645">
    <property type="entry name" value="PHR_CRY_ALPHA_BETA"/>
    <property type="match status" value="1"/>
</dbReference>
<dbReference type="EC" id="4.1.99.3" evidence="8"/>
<keyword evidence="8" id="KW-0456">Lyase</keyword>
<dbReference type="Gene3D" id="1.25.40.80">
    <property type="match status" value="1"/>
</dbReference>
<sequence>MPRPKRTASSSSASSSGGPGRSKTSASTNGTNGKSSKKAKTTKTARASTNTDNPLTQPHPQSAAGEQNGVILRQYYPAEMSTARAQAYADGELTTPMQALDAAIEETASQMARIGAPTGKSPVVHYFKSDLRVHDNRALHQATELARENSVPLIGLYVVSPQDWEAHNTAPVRVDLVLRTLEVLKKDLAKLNIPLWIETVDNRRQVPRRIFDKMDEWGSKHLFANLEYEPDELRRETRLLRMGAAEGKSVTVVHDSCVVPPGKLISGSGRTYAVYTPWFRAWKQHIHDHEDVIDLVDAPDKVSDKIRKDLQTALFECTIPEAPEGKKLESDEEAARFRGLWPAGEAEASARLERFCEDRMRDYSRDRDLPSAGATSALSPYLATGTISARTVVHTASDRAGASSLNGGSEGFRVWVSEVAWRDFYKHVMVGWPHIAMNKPFKPAYSNLEWALDDDDAKFEAWTAGLTGYPFVDAAMRQLLHEGWMHNRSRMVVASFLSKDLMLDWRRGEQWFMRHLVDGDVASNVGGWGFSASVGVDPQPYFRVFNPLRQSERFDPEGEYIRQWVPELRDIESNTAIHEPHSKGAKEKAREVGYPEPIVDHKQARDAALSMYKRALGRE</sequence>
<evidence type="ECO:0000256" key="2">
    <source>
        <dbReference type="ARBA" id="ARBA00005862"/>
    </source>
</evidence>
<reference evidence="8 9" key="1">
    <citation type="journal article" date="2024" name="IMA Fungus">
        <title>IMA Genome - F19 : A genome assembly and annotation guide to empower mycologists, including annotated draft genome sequences of Ceratocystis pirilliformis, Diaporthe australafricana, Fusarium ophioides, Paecilomyces lecythidis, and Sporothrix stenoceras.</title>
        <authorList>
            <person name="Aylward J."/>
            <person name="Wilson A.M."/>
            <person name="Visagie C.M."/>
            <person name="Spraker J."/>
            <person name="Barnes I."/>
            <person name="Buitendag C."/>
            <person name="Ceriani C."/>
            <person name="Del Mar Angel L."/>
            <person name="du Plessis D."/>
            <person name="Fuchs T."/>
            <person name="Gasser K."/>
            <person name="Kramer D."/>
            <person name="Li W."/>
            <person name="Munsamy K."/>
            <person name="Piso A."/>
            <person name="Price J.L."/>
            <person name="Sonnekus B."/>
            <person name="Thomas C."/>
            <person name="van der Nest A."/>
            <person name="van Dijk A."/>
            <person name="van Heerden A."/>
            <person name="van Vuuren N."/>
            <person name="Yilmaz N."/>
            <person name="Duong T.A."/>
            <person name="van der Merwe N.A."/>
            <person name="Wingfield M.J."/>
            <person name="Wingfield B.D."/>
        </authorList>
    </citation>
    <scope>NUCLEOTIDE SEQUENCE [LARGE SCALE GENOMIC DNA]</scope>
    <source>
        <strain evidence="8 9">CMW 5346</strain>
    </source>
</reference>
<dbReference type="Proteomes" id="UP001583186">
    <property type="component" value="Unassembled WGS sequence"/>
</dbReference>
<comment type="similarity">
    <text evidence="2">Belongs to the DNA photolyase class-1 family.</text>
</comment>
<dbReference type="PANTHER" id="PTHR11455:SF18">
    <property type="entry name" value="SI:CH1073-390K14.1"/>
    <property type="match status" value="1"/>
</dbReference>
<dbReference type="InterPro" id="IPR018394">
    <property type="entry name" value="DNA_photolyase_1_CS_C"/>
</dbReference>
<evidence type="ECO:0000256" key="1">
    <source>
        <dbReference type="ARBA" id="ARBA00001974"/>
    </source>
</evidence>
<dbReference type="SUPFAM" id="SSF52425">
    <property type="entry name" value="Cryptochrome/photolyase, N-terminal domain"/>
    <property type="match status" value="1"/>
</dbReference>
<dbReference type="InterPro" id="IPR014729">
    <property type="entry name" value="Rossmann-like_a/b/a_fold"/>
</dbReference>
<dbReference type="PRINTS" id="PR00147">
    <property type="entry name" value="DNAPHOTLYASE"/>
</dbReference>
<evidence type="ECO:0000256" key="5">
    <source>
        <dbReference type="ARBA" id="ARBA00022991"/>
    </source>
</evidence>
<dbReference type="Gene3D" id="3.40.50.620">
    <property type="entry name" value="HUPs"/>
    <property type="match status" value="1"/>
</dbReference>
<proteinExistence type="inferred from homology"/>
<dbReference type="Pfam" id="PF00875">
    <property type="entry name" value="DNA_photolyase"/>
    <property type="match status" value="1"/>
</dbReference>
<dbReference type="EMBL" id="JAWCUI010000108">
    <property type="protein sequence ID" value="KAL1887804.1"/>
    <property type="molecule type" value="Genomic_DNA"/>
</dbReference>
<dbReference type="SUPFAM" id="SSF48173">
    <property type="entry name" value="Cryptochrome/photolyase FAD-binding domain"/>
    <property type="match status" value="1"/>
</dbReference>
<keyword evidence="4" id="KW-0274">FAD</keyword>
<dbReference type="InterPro" id="IPR002081">
    <property type="entry name" value="Cryptochrome/DNA_photolyase_1"/>
</dbReference>
<keyword evidence="9" id="KW-1185">Reference proteome</keyword>
<feature type="domain" description="Photolyase/cryptochrome alpha/beta" evidence="7">
    <location>
        <begin position="121"/>
        <end position="258"/>
    </location>
</feature>
<dbReference type="GO" id="GO:0003904">
    <property type="term" value="F:deoxyribodipyrimidine photo-lyase activity"/>
    <property type="evidence" value="ECO:0007669"/>
    <property type="project" value="UniProtKB-EC"/>
</dbReference>
<dbReference type="InterPro" id="IPR005101">
    <property type="entry name" value="Cryptochr/Photolyase_FAD-bd"/>
</dbReference>
<evidence type="ECO:0000259" key="7">
    <source>
        <dbReference type="PROSITE" id="PS51645"/>
    </source>
</evidence>
<dbReference type="PANTHER" id="PTHR11455">
    <property type="entry name" value="CRYPTOCHROME"/>
    <property type="match status" value="1"/>
</dbReference>
<organism evidence="8 9">
    <name type="scientific">Sporothrix stenoceras</name>
    <dbReference type="NCBI Taxonomy" id="5173"/>
    <lineage>
        <taxon>Eukaryota</taxon>
        <taxon>Fungi</taxon>
        <taxon>Dikarya</taxon>
        <taxon>Ascomycota</taxon>
        <taxon>Pezizomycotina</taxon>
        <taxon>Sordariomycetes</taxon>
        <taxon>Sordariomycetidae</taxon>
        <taxon>Ophiostomatales</taxon>
        <taxon>Ophiostomataceae</taxon>
        <taxon>Sporothrix</taxon>
    </lineage>
</organism>
<dbReference type="Gene3D" id="1.10.579.10">
    <property type="entry name" value="DNA Cyclobutane Dipyrimidine Photolyase, subunit A, domain 3"/>
    <property type="match status" value="1"/>
</dbReference>
<keyword evidence="3" id="KW-0285">Flavoprotein</keyword>
<evidence type="ECO:0000256" key="6">
    <source>
        <dbReference type="SAM" id="MobiDB-lite"/>
    </source>
</evidence>
<dbReference type="PROSITE" id="PS00691">
    <property type="entry name" value="DNA_PHOTOLYASES_1_2"/>
    <property type="match status" value="1"/>
</dbReference>
<keyword evidence="5" id="KW-0157">Chromophore</keyword>
<comment type="caution">
    <text evidence="8">The sequence shown here is derived from an EMBL/GenBank/DDBJ whole genome shotgun (WGS) entry which is preliminary data.</text>
</comment>
<comment type="cofactor">
    <cofactor evidence="1">
        <name>FAD</name>
        <dbReference type="ChEBI" id="CHEBI:57692"/>
    </cofactor>
</comment>
<feature type="region of interest" description="Disordered" evidence="6">
    <location>
        <begin position="575"/>
        <end position="597"/>
    </location>
</feature>
<protein>
    <submittedName>
        <fullName evidence="8">DNA photolyase phr1</fullName>
        <ecNumber evidence="8">4.1.99.3</ecNumber>
    </submittedName>
</protein>
<gene>
    <name evidence="8" type="primary">PHR1</name>
    <name evidence="8" type="ORF">Sste5346_009979</name>
</gene>
<evidence type="ECO:0000256" key="4">
    <source>
        <dbReference type="ARBA" id="ARBA00022827"/>
    </source>
</evidence>
<dbReference type="InterPro" id="IPR036155">
    <property type="entry name" value="Crypto/Photolyase_N_sf"/>
</dbReference>
<dbReference type="InterPro" id="IPR036134">
    <property type="entry name" value="Crypto/Photolyase_FAD-like_sf"/>
</dbReference>
<feature type="compositionally biased region" description="Low complexity" evidence="6">
    <location>
        <begin position="7"/>
        <end position="16"/>
    </location>
</feature>
<dbReference type="Pfam" id="PF03441">
    <property type="entry name" value="FAD_binding_7"/>
    <property type="match status" value="1"/>
</dbReference>
<dbReference type="InterPro" id="IPR006050">
    <property type="entry name" value="DNA_photolyase_N"/>
</dbReference>